<evidence type="ECO:0000313" key="3">
    <source>
        <dbReference type="Proteomes" id="UP000245998"/>
    </source>
</evidence>
<dbReference type="PANTHER" id="PTHR43194">
    <property type="entry name" value="HYDROLASE ALPHA/BETA FOLD FAMILY"/>
    <property type="match status" value="1"/>
</dbReference>
<dbReference type="InterPro" id="IPR000073">
    <property type="entry name" value="AB_hydrolase_1"/>
</dbReference>
<dbReference type="OrthoDB" id="9112061at2"/>
<reference evidence="2 3" key="1">
    <citation type="submission" date="2018-04" db="EMBL/GenBank/DDBJ databases">
        <title>Camelliibacillus theae gen. nov., sp. nov., isolated from Pu'er tea.</title>
        <authorList>
            <person name="Niu L."/>
        </authorList>
    </citation>
    <scope>NUCLEOTIDE SEQUENCE [LARGE SCALE GENOMIC DNA]</scope>
    <source>
        <strain evidence="2 3">T8</strain>
    </source>
</reference>
<evidence type="ECO:0000259" key="1">
    <source>
        <dbReference type="Pfam" id="PF12697"/>
    </source>
</evidence>
<dbReference type="InterPro" id="IPR029058">
    <property type="entry name" value="AB_hydrolase_fold"/>
</dbReference>
<sequence length="233" mass="25678">MGKNNALKFVFIHGAGGTKNKWRSIIPVLGENENICLDLPSHGENKAEQCETIEDYANVLSASLTEDCIVVGHSMGGLVALELGARSDKVKGIVLAASSYKLPVHPNIIATLREGTFPDFLFRASYAKGASQDLLEEEEQELDNSPTDVAMKDFQACDNYKIGKETLKQLQKPILAVIGDEDRLIPPNTEEELKALNPHVQVAKIEGAGHYIALEKPEEFVNHILQFRKVLEE</sequence>
<proteinExistence type="predicted"/>
<dbReference type="PRINTS" id="PR00111">
    <property type="entry name" value="ABHYDROLASE"/>
</dbReference>
<dbReference type="EMBL" id="QCZG01000005">
    <property type="protein sequence ID" value="PWA12818.1"/>
    <property type="molecule type" value="Genomic_DNA"/>
</dbReference>
<evidence type="ECO:0000313" key="2">
    <source>
        <dbReference type="EMBL" id="PWA12818.1"/>
    </source>
</evidence>
<name>A0A2U1K7F9_9BACI</name>
<keyword evidence="3" id="KW-1185">Reference proteome</keyword>
<organism evidence="2 3">
    <name type="scientific">Pueribacillus theae</name>
    <dbReference type="NCBI Taxonomy" id="2171751"/>
    <lineage>
        <taxon>Bacteria</taxon>
        <taxon>Bacillati</taxon>
        <taxon>Bacillota</taxon>
        <taxon>Bacilli</taxon>
        <taxon>Bacillales</taxon>
        <taxon>Bacillaceae</taxon>
        <taxon>Pueribacillus</taxon>
    </lineage>
</organism>
<gene>
    <name evidence="2" type="ORF">DCC39_04015</name>
</gene>
<dbReference type="SUPFAM" id="SSF53474">
    <property type="entry name" value="alpha/beta-Hydrolases"/>
    <property type="match status" value="1"/>
</dbReference>
<accession>A0A2U1K7F9</accession>
<comment type="caution">
    <text evidence="2">The sequence shown here is derived from an EMBL/GenBank/DDBJ whole genome shotgun (WGS) entry which is preliminary data.</text>
</comment>
<dbReference type="RefSeq" id="WP_116553599.1">
    <property type="nucleotide sequence ID" value="NZ_QCZG01000005.1"/>
</dbReference>
<dbReference type="Gene3D" id="3.40.50.1820">
    <property type="entry name" value="alpha/beta hydrolase"/>
    <property type="match status" value="1"/>
</dbReference>
<dbReference type="InterPro" id="IPR050228">
    <property type="entry name" value="Carboxylesterase_BioH"/>
</dbReference>
<dbReference type="Proteomes" id="UP000245998">
    <property type="component" value="Unassembled WGS sequence"/>
</dbReference>
<dbReference type="AlphaFoldDB" id="A0A2U1K7F9"/>
<feature type="domain" description="AB hydrolase-1" evidence="1">
    <location>
        <begin position="9"/>
        <end position="221"/>
    </location>
</feature>
<protein>
    <recommendedName>
        <fullName evidence="1">AB hydrolase-1 domain-containing protein</fullName>
    </recommendedName>
</protein>
<dbReference type="PANTHER" id="PTHR43194:SF2">
    <property type="entry name" value="PEROXISOMAL MEMBRANE PROTEIN LPX1"/>
    <property type="match status" value="1"/>
</dbReference>
<dbReference type="Pfam" id="PF12697">
    <property type="entry name" value="Abhydrolase_6"/>
    <property type="match status" value="1"/>
</dbReference>